<dbReference type="Gene3D" id="3.40.605.10">
    <property type="entry name" value="Aldehyde Dehydrogenase, Chain A, domain 1"/>
    <property type="match status" value="1"/>
</dbReference>
<organism evidence="6 7">
    <name type="scientific">Streptomyces capillispiralis</name>
    <dbReference type="NCBI Taxonomy" id="68182"/>
    <lineage>
        <taxon>Bacteria</taxon>
        <taxon>Bacillati</taxon>
        <taxon>Actinomycetota</taxon>
        <taxon>Actinomycetes</taxon>
        <taxon>Kitasatosporales</taxon>
        <taxon>Streptomycetaceae</taxon>
        <taxon>Streptomyces</taxon>
    </lineage>
</organism>
<evidence type="ECO:0000313" key="7">
    <source>
        <dbReference type="Proteomes" id="UP000316603"/>
    </source>
</evidence>
<dbReference type="RefSeq" id="WP_145866731.1">
    <property type="nucleotide sequence ID" value="NZ_BNCE01000023.1"/>
</dbReference>
<dbReference type="PROSITE" id="PS00687">
    <property type="entry name" value="ALDEHYDE_DEHYDR_GLU"/>
    <property type="match status" value="1"/>
</dbReference>
<comment type="similarity">
    <text evidence="4">Belongs to the aldehyde dehydrogenase family.</text>
</comment>
<dbReference type="OrthoDB" id="6882680at2"/>
<protein>
    <submittedName>
        <fullName evidence="6">Betaine-aldehyde dehydrogenase</fullName>
    </submittedName>
</protein>
<dbReference type="FunFam" id="3.40.309.10:FF:000010">
    <property type="entry name" value="Gamma-aminobutyraldehyde dehydrogenase"/>
    <property type="match status" value="1"/>
</dbReference>
<evidence type="ECO:0000256" key="1">
    <source>
        <dbReference type="ARBA" id="ARBA00023002"/>
    </source>
</evidence>
<evidence type="ECO:0000256" key="3">
    <source>
        <dbReference type="PROSITE-ProRule" id="PRU10007"/>
    </source>
</evidence>
<dbReference type="InterPro" id="IPR016162">
    <property type="entry name" value="Ald_DH_N"/>
</dbReference>
<dbReference type="EMBL" id="VIWV01000001">
    <property type="protein sequence ID" value="TWF84637.1"/>
    <property type="molecule type" value="Genomic_DNA"/>
</dbReference>
<keyword evidence="2" id="KW-0520">NAD</keyword>
<evidence type="ECO:0000256" key="2">
    <source>
        <dbReference type="ARBA" id="ARBA00023027"/>
    </source>
</evidence>
<evidence type="ECO:0000259" key="5">
    <source>
        <dbReference type="Pfam" id="PF00171"/>
    </source>
</evidence>
<dbReference type="AlphaFoldDB" id="A0A561TBZ2"/>
<sequence length="473" mass="49457">MIQNVIAGASVPAADGSTLDLIDPCTGTVSGASARAGAADVDAAVRAARAAFPGWRDATPGGRQAALLRLADAVEAHADALVDAECADTGKPRATTLQEELVPTVDQLRFFAGAARSVQGAAAGEYTPDFTSMLRREPLGVIGQVTPWNYPLMMAVWKVAPALAAGNTVVLKPAETTPRSTVLLAELAARVLPPGVLNVVCGDRDTGRALVGHPDVDMVAVTGSVRTGMEVAATAAAGLKRVHLELGGKAPALVFPDADLAATAEGIAQAAFFNAGQDCIAATRVLVHEDVHDDLLAALVKEAEGTRVGPPSDTSAFCGPLNSETQLQRVGGFVDRLPGHARVLTGGHRVGEEGWFYAPTVVAGVRQDDEIVQREVFGPVLTVQSFSSEEEALALANGVDYALAASVWTRDHPRSMRLARHLEAGCVWINAHIPLAAEMPHGGTKHSGYGSDLSSYSMEDYTRLKHVMTHLNP</sequence>
<dbReference type="InterPro" id="IPR029510">
    <property type="entry name" value="Ald_DH_CS_GLU"/>
</dbReference>
<accession>A0A561TBZ2</accession>
<dbReference type="InterPro" id="IPR016160">
    <property type="entry name" value="Ald_DH_CS_CYS"/>
</dbReference>
<dbReference type="InterPro" id="IPR015657">
    <property type="entry name" value="Aminobutyraldehyde_DH"/>
</dbReference>
<dbReference type="PANTHER" id="PTHR11699">
    <property type="entry name" value="ALDEHYDE DEHYDROGENASE-RELATED"/>
    <property type="match status" value="1"/>
</dbReference>
<dbReference type="NCBIfam" id="NF010000">
    <property type="entry name" value="PRK13473.1"/>
    <property type="match status" value="1"/>
</dbReference>
<keyword evidence="7" id="KW-1185">Reference proteome</keyword>
<dbReference type="FunFam" id="3.40.605.10:FF:000001">
    <property type="entry name" value="Aldehyde dehydrogenase 1"/>
    <property type="match status" value="1"/>
</dbReference>
<dbReference type="GO" id="GO:0016620">
    <property type="term" value="F:oxidoreductase activity, acting on the aldehyde or oxo group of donors, NAD or NADP as acceptor"/>
    <property type="evidence" value="ECO:0007669"/>
    <property type="project" value="InterPro"/>
</dbReference>
<reference evidence="6 7" key="1">
    <citation type="submission" date="2019-06" db="EMBL/GenBank/DDBJ databases">
        <title>Sequencing the genomes of 1000 actinobacteria strains.</title>
        <authorList>
            <person name="Klenk H.-P."/>
        </authorList>
    </citation>
    <scope>NUCLEOTIDE SEQUENCE [LARGE SCALE GENOMIC DNA]</scope>
    <source>
        <strain evidence="6 7">DSM 41695</strain>
    </source>
</reference>
<dbReference type="Gene3D" id="3.40.309.10">
    <property type="entry name" value="Aldehyde Dehydrogenase, Chain A, domain 2"/>
    <property type="match status" value="1"/>
</dbReference>
<evidence type="ECO:0000256" key="4">
    <source>
        <dbReference type="RuleBase" id="RU003345"/>
    </source>
</evidence>
<dbReference type="InterPro" id="IPR016161">
    <property type="entry name" value="Ald_DH/histidinol_DH"/>
</dbReference>
<dbReference type="PROSITE" id="PS00070">
    <property type="entry name" value="ALDEHYDE_DEHYDR_CYS"/>
    <property type="match status" value="1"/>
</dbReference>
<dbReference type="CDD" id="cd07092">
    <property type="entry name" value="ALDH_ABALDH-YdcW"/>
    <property type="match status" value="1"/>
</dbReference>
<evidence type="ECO:0000313" key="6">
    <source>
        <dbReference type="EMBL" id="TWF84637.1"/>
    </source>
</evidence>
<feature type="active site" evidence="3">
    <location>
        <position position="245"/>
    </location>
</feature>
<keyword evidence="1 4" id="KW-0560">Oxidoreductase</keyword>
<dbReference type="Proteomes" id="UP000316603">
    <property type="component" value="Unassembled WGS sequence"/>
</dbReference>
<dbReference type="InterPro" id="IPR016163">
    <property type="entry name" value="Ald_DH_C"/>
</dbReference>
<proteinExistence type="inferred from homology"/>
<gene>
    <name evidence="6" type="ORF">FHX78_111572</name>
</gene>
<dbReference type="InterPro" id="IPR015590">
    <property type="entry name" value="Aldehyde_DH_dom"/>
</dbReference>
<dbReference type="SUPFAM" id="SSF53720">
    <property type="entry name" value="ALDH-like"/>
    <property type="match status" value="1"/>
</dbReference>
<feature type="domain" description="Aldehyde dehydrogenase" evidence="5">
    <location>
        <begin position="15"/>
        <end position="467"/>
    </location>
</feature>
<name>A0A561TBZ2_9ACTN</name>
<comment type="caution">
    <text evidence="6">The sequence shown here is derived from an EMBL/GenBank/DDBJ whole genome shotgun (WGS) entry which is preliminary data.</text>
</comment>
<dbReference type="Pfam" id="PF00171">
    <property type="entry name" value="Aldedh"/>
    <property type="match status" value="1"/>
</dbReference>